<sequence length="507" mass="57027">MFRFANAIPSLRGATNSALESNANSVDEAEDHVPPLNTIPPNNNNHDPTLIQSMPPWARELNDARSNRHSRASSVVSTQSKFTTTTLQEDARSIDINVGGQYFRISRDGSRITADAPPPYTGWADTIRFPGDRASDVVSLDSRIEVDSQDVDEDDLEDGAVTPRSTFTAIDHDAGVRANILDPTELEMPSPVGHDQLNNRSSSATLISDRRTTGSAGGLDQGLLSGEDPEILPGPNPGHHRRRVVSEDLMLDRTDQLPRSSPSRRTPRGRLPRLITSGEISRLSHRPRYSHQRSNRSRGRSLQIRSAGAVLGDMPDNGEPRSPDYIGRNARGRFPFPIRAITTQNTSAPRDGDSSARGSNPLDMSETPEESNTPLPMDDENDISLHYARMMRKLDSTHRKAILFKDKQVAELREKLNEKDIVLRQQLRAKDFIIDDLKKRLSNLEENVEVMLEKARHQVEDLWESRWKDRDFHLRERMRRIEEEAQKTIERVRVCQGQSEQGPNSNE</sequence>
<dbReference type="GeneID" id="27348240"/>
<dbReference type="VEuPathDB" id="FungiDB:PV07_09046"/>
<name>A0A0D1ZDV6_9EURO</name>
<feature type="compositionally biased region" description="Basic and acidic residues" evidence="2">
    <location>
        <begin position="244"/>
        <end position="256"/>
    </location>
</feature>
<protein>
    <submittedName>
        <fullName evidence="3">Uncharacterized protein</fullName>
    </submittedName>
</protein>
<gene>
    <name evidence="3" type="ORF">PV07_09046</name>
</gene>
<reference evidence="3 4" key="1">
    <citation type="submission" date="2015-01" db="EMBL/GenBank/DDBJ databases">
        <title>The Genome Sequence of Cladophialophora immunda CBS83496.</title>
        <authorList>
            <consortium name="The Broad Institute Genomics Platform"/>
            <person name="Cuomo C."/>
            <person name="de Hoog S."/>
            <person name="Gorbushina A."/>
            <person name="Stielow B."/>
            <person name="Teixiera M."/>
            <person name="Abouelleil A."/>
            <person name="Chapman S.B."/>
            <person name="Priest M."/>
            <person name="Young S.K."/>
            <person name="Wortman J."/>
            <person name="Nusbaum C."/>
            <person name="Birren B."/>
        </authorList>
    </citation>
    <scope>NUCLEOTIDE SEQUENCE [LARGE SCALE GENOMIC DNA]</scope>
    <source>
        <strain evidence="3 4">CBS 83496</strain>
    </source>
</reference>
<evidence type="ECO:0000256" key="2">
    <source>
        <dbReference type="SAM" id="MobiDB-lite"/>
    </source>
</evidence>
<keyword evidence="1" id="KW-0175">Coiled coil</keyword>
<feature type="compositionally biased region" description="Low complexity" evidence="2">
    <location>
        <begin position="34"/>
        <end position="48"/>
    </location>
</feature>
<feature type="region of interest" description="Disordered" evidence="2">
    <location>
        <begin position="185"/>
        <end position="379"/>
    </location>
</feature>
<feature type="compositionally biased region" description="Polar residues" evidence="2">
    <location>
        <begin position="196"/>
        <end position="206"/>
    </location>
</feature>
<feature type="region of interest" description="Disordered" evidence="2">
    <location>
        <begin position="17"/>
        <end position="53"/>
    </location>
</feature>
<dbReference type="AlphaFoldDB" id="A0A0D1ZDV6"/>
<evidence type="ECO:0000313" key="3">
    <source>
        <dbReference type="EMBL" id="KIW25911.1"/>
    </source>
</evidence>
<dbReference type="OrthoDB" id="5393115at2759"/>
<feature type="compositionally biased region" description="Basic residues" evidence="2">
    <location>
        <begin position="283"/>
        <end position="299"/>
    </location>
</feature>
<dbReference type="RefSeq" id="XP_016246127.1">
    <property type="nucleotide sequence ID" value="XM_016396271.1"/>
</dbReference>
<dbReference type="EMBL" id="KN847044">
    <property type="protein sequence ID" value="KIW25911.1"/>
    <property type="molecule type" value="Genomic_DNA"/>
</dbReference>
<evidence type="ECO:0000313" key="4">
    <source>
        <dbReference type="Proteomes" id="UP000054466"/>
    </source>
</evidence>
<accession>A0A0D1ZDV6</accession>
<dbReference type="HOGENOM" id="CLU_041439_0_0_1"/>
<evidence type="ECO:0000256" key="1">
    <source>
        <dbReference type="SAM" id="Coils"/>
    </source>
</evidence>
<proteinExistence type="predicted"/>
<feature type="coiled-coil region" evidence="1">
    <location>
        <begin position="427"/>
        <end position="461"/>
    </location>
</feature>
<keyword evidence="4" id="KW-1185">Reference proteome</keyword>
<dbReference type="Proteomes" id="UP000054466">
    <property type="component" value="Unassembled WGS sequence"/>
</dbReference>
<organism evidence="3 4">
    <name type="scientific">Cladophialophora immunda</name>
    <dbReference type="NCBI Taxonomy" id="569365"/>
    <lineage>
        <taxon>Eukaryota</taxon>
        <taxon>Fungi</taxon>
        <taxon>Dikarya</taxon>
        <taxon>Ascomycota</taxon>
        <taxon>Pezizomycotina</taxon>
        <taxon>Eurotiomycetes</taxon>
        <taxon>Chaetothyriomycetidae</taxon>
        <taxon>Chaetothyriales</taxon>
        <taxon>Herpotrichiellaceae</taxon>
        <taxon>Cladophialophora</taxon>
    </lineage>
</organism>